<dbReference type="InterPro" id="IPR004358">
    <property type="entry name" value="Sig_transdc_His_kin-like_C"/>
</dbReference>
<dbReference type="PROSITE" id="PS50112">
    <property type="entry name" value="PAS"/>
    <property type="match status" value="1"/>
</dbReference>
<feature type="domain" description="PAS" evidence="11">
    <location>
        <begin position="280"/>
        <end position="325"/>
    </location>
</feature>
<evidence type="ECO:0000256" key="6">
    <source>
        <dbReference type="ARBA" id="ARBA00022777"/>
    </source>
</evidence>
<evidence type="ECO:0000256" key="5">
    <source>
        <dbReference type="ARBA" id="ARBA00022741"/>
    </source>
</evidence>
<dbReference type="GO" id="GO:0000155">
    <property type="term" value="F:phosphorelay sensor kinase activity"/>
    <property type="evidence" value="ECO:0007669"/>
    <property type="project" value="InterPro"/>
</dbReference>
<dbReference type="SMART" id="SM00387">
    <property type="entry name" value="HATPase_c"/>
    <property type="match status" value="1"/>
</dbReference>
<evidence type="ECO:0000313" key="13">
    <source>
        <dbReference type="EMBL" id="THF60578.1"/>
    </source>
</evidence>
<evidence type="ECO:0000259" key="10">
    <source>
        <dbReference type="PROSITE" id="PS50109"/>
    </source>
</evidence>
<dbReference type="Gene3D" id="1.10.287.130">
    <property type="match status" value="1"/>
</dbReference>
<keyword evidence="5" id="KW-0547">Nucleotide-binding</keyword>
<keyword evidence="9" id="KW-1133">Transmembrane helix</keyword>
<evidence type="ECO:0000256" key="3">
    <source>
        <dbReference type="ARBA" id="ARBA00022553"/>
    </source>
</evidence>
<evidence type="ECO:0000256" key="4">
    <source>
        <dbReference type="ARBA" id="ARBA00022679"/>
    </source>
</evidence>
<comment type="catalytic activity">
    <reaction evidence="1">
        <text>ATP + protein L-histidine = ADP + protein N-phospho-L-histidine.</text>
        <dbReference type="EC" id="2.7.13.3"/>
    </reaction>
</comment>
<dbReference type="InterPro" id="IPR036890">
    <property type="entry name" value="HATPase_C_sf"/>
</dbReference>
<dbReference type="EMBL" id="SSOC01000012">
    <property type="protein sequence ID" value="THF60578.1"/>
    <property type="molecule type" value="Genomic_DNA"/>
</dbReference>
<feature type="transmembrane region" description="Helical" evidence="9">
    <location>
        <begin position="35"/>
        <end position="54"/>
    </location>
</feature>
<dbReference type="CDD" id="cd00130">
    <property type="entry name" value="PAS"/>
    <property type="match status" value="1"/>
</dbReference>
<keyword evidence="8" id="KW-0902">Two-component regulatory system</keyword>
<dbReference type="InterPro" id="IPR000700">
    <property type="entry name" value="PAS-assoc_C"/>
</dbReference>
<dbReference type="InterPro" id="IPR035965">
    <property type="entry name" value="PAS-like_dom_sf"/>
</dbReference>
<evidence type="ECO:0000256" key="2">
    <source>
        <dbReference type="ARBA" id="ARBA00012438"/>
    </source>
</evidence>
<dbReference type="PANTHER" id="PTHR43065">
    <property type="entry name" value="SENSOR HISTIDINE KINASE"/>
    <property type="match status" value="1"/>
</dbReference>
<dbReference type="InterPro" id="IPR003661">
    <property type="entry name" value="HisK_dim/P_dom"/>
</dbReference>
<sequence length="622" mass="67615">MGGGTRAGVVSGQGRTRMKLQWLRRIYPETFHAKMLMLTIATVCLSTLCIAFFVERQGIELLMQEKEGKLFSVAALLDQELGDAFDEADAALPAAEQIRRLHERLSPRVEALVRHLPGVGAGYYNRALDAIVVYAPDRENGRTVGTPIASDHPGRRVMESAAAEVWKGPQVRGDIMNAMVPVVREGRVLGYVWANELVSDIDRQTMMMDKNIILISLLCISVSVFLTLLISNRLQNDITIIKQGVQGLSTDLHRNIQPLKGEMNEIVDGVNHLASALSEAKSMTEMILDSIVDSVITVNMHGEITMMNPAAQKITGWTLAEAAGKPYHSIVDDEHFQSPLLDTLRHGRDHVGVELDFPAAGKVFKVVSSASHLKNKHGEIIGAVVVFKDITAQKEMQNIAEQSQRLAAIGELMAGVAHEIRNPLTAVRGFVQCLRDDVSPAEKEEFIAIILQGVDSINLVIQQLLDFSKPAKNFFVLSDVNELIRETLILVKSSPGAAQVDFDTRLDAGLADLYLDRNLIKQVLLNLLINAIQAIDGQGRVTIESGLSADGRYQCVRIRDTGGGIDVELGDKIFAPFFTTKPAGTGLGLAVAQKIVASHGGRIVLENHPGGGAVATIHLPAA</sequence>
<evidence type="ECO:0000256" key="7">
    <source>
        <dbReference type="ARBA" id="ARBA00022840"/>
    </source>
</evidence>
<feature type="domain" description="Histidine kinase" evidence="10">
    <location>
        <begin position="415"/>
        <end position="622"/>
    </location>
</feature>
<keyword evidence="7" id="KW-0067">ATP-binding</keyword>
<dbReference type="OrthoDB" id="8559580at2"/>
<dbReference type="NCBIfam" id="TIGR00229">
    <property type="entry name" value="sensory_box"/>
    <property type="match status" value="1"/>
</dbReference>
<evidence type="ECO:0000259" key="11">
    <source>
        <dbReference type="PROSITE" id="PS50112"/>
    </source>
</evidence>
<keyword evidence="6 13" id="KW-0418">Kinase</keyword>
<dbReference type="Proteomes" id="UP000308430">
    <property type="component" value="Unassembled WGS sequence"/>
</dbReference>
<dbReference type="EC" id="2.7.13.3" evidence="2"/>
<feature type="domain" description="PAC" evidence="12">
    <location>
        <begin position="349"/>
        <end position="402"/>
    </location>
</feature>
<evidence type="ECO:0000256" key="8">
    <source>
        <dbReference type="ARBA" id="ARBA00023012"/>
    </source>
</evidence>
<comment type="caution">
    <text evidence="13">The sequence shown here is derived from an EMBL/GenBank/DDBJ whole genome shotgun (WGS) entry which is preliminary data.</text>
</comment>
<keyword evidence="3" id="KW-0597">Phosphoprotein</keyword>
<feature type="transmembrane region" description="Helical" evidence="9">
    <location>
        <begin position="212"/>
        <end position="230"/>
    </location>
</feature>
<dbReference type="InterPro" id="IPR005467">
    <property type="entry name" value="His_kinase_dom"/>
</dbReference>
<dbReference type="GO" id="GO:0005524">
    <property type="term" value="F:ATP binding"/>
    <property type="evidence" value="ECO:0007669"/>
    <property type="project" value="UniProtKB-KW"/>
</dbReference>
<dbReference type="Pfam" id="PF00989">
    <property type="entry name" value="PAS"/>
    <property type="match status" value="1"/>
</dbReference>
<dbReference type="InterPro" id="IPR013767">
    <property type="entry name" value="PAS_fold"/>
</dbReference>
<gene>
    <name evidence="13" type="primary">atoS</name>
    <name evidence="13" type="ORF">E6C76_21795</name>
</gene>
<dbReference type="Pfam" id="PF02518">
    <property type="entry name" value="HATPase_c"/>
    <property type="match status" value="1"/>
</dbReference>
<dbReference type="SUPFAM" id="SSF55874">
    <property type="entry name" value="ATPase domain of HSP90 chaperone/DNA topoisomerase II/histidine kinase"/>
    <property type="match status" value="1"/>
</dbReference>
<dbReference type="GO" id="GO:0006355">
    <property type="term" value="P:regulation of DNA-templated transcription"/>
    <property type="evidence" value="ECO:0007669"/>
    <property type="project" value="InterPro"/>
</dbReference>
<dbReference type="InterPro" id="IPR036097">
    <property type="entry name" value="HisK_dim/P_sf"/>
</dbReference>
<dbReference type="NCBIfam" id="NF008468">
    <property type="entry name" value="PRK11360.1"/>
    <property type="match status" value="1"/>
</dbReference>
<evidence type="ECO:0000313" key="14">
    <source>
        <dbReference type="Proteomes" id="UP000308430"/>
    </source>
</evidence>
<name>A0A4S4ALX3_9RHOO</name>
<protein>
    <recommendedName>
        <fullName evidence="2">histidine kinase</fullName>
        <ecNumber evidence="2">2.7.13.3</ecNumber>
    </recommendedName>
</protein>
<dbReference type="InterPro" id="IPR003594">
    <property type="entry name" value="HATPase_dom"/>
</dbReference>
<keyword evidence="14" id="KW-1185">Reference proteome</keyword>
<evidence type="ECO:0000256" key="1">
    <source>
        <dbReference type="ARBA" id="ARBA00000085"/>
    </source>
</evidence>
<dbReference type="InterPro" id="IPR000014">
    <property type="entry name" value="PAS"/>
</dbReference>
<proteinExistence type="predicted"/>
<keyword evidence="9" id="KW-0812">Transmembrane</keyword>
<keyword evidence="4 13" id="KW-0808">Transferase</keyword>
<dbReference type="CDD" id="cd00082">
    <property type="entry name" value="HisKA"/>
    <property type="match status" value="1"/>
</dbReference>
<dbReference type="SMART" id="SM00388">
    <property type="entry name" value="HisKA"/>
    <property type="match status" value="1"/>
</dbReference>
<dbReference type="SUPFAM" id="SSF55785">
    <property type="entry name" value="PYP-like sensor domain (PAS domain)"/>
    <property type="match status" value="1"/>
</dbReference>
<accession>A0A4S4ALX3</accession>
<dbReference type="SMART" id="SM00091">
    <property type="entry name" value="PAS"/>
    <property type="match status" value="1"/>
</dbReference>
<dbReference type="PRINTS" id="PR00344">
    <property type="entry name" value="BCTRLSENSOR"/>
</dbReference>
<reference evidence="13 14" key="1">
    <citation type="submission" date="2019-04" db="EMBL/GenBank/DDBJ databases">
        <title>Azoarcus nasutitermitis sp. nov. isolated from termite nest.</title>
        <authorList>
            <person name="Lin S.-Y."/>
            <person name="Hameed A."/>
            <person name="Hsu Y.-H."/>
            <person name="Young C.-C."/>
        </authorList>
    </citation>
    <scope>NUCLEOTIDE SEQUENCE [LARGE SCALE GENOMIC DNA]</scope>
    <source>
        <strain evidence="13 14">CC-YHH838</strain>
    </source>
</reference>
<keyword evidence="9" id="KW-0472">Membrane</keyword>
<dbReference type="PANTHER" id="PTHR43065:SF10">
    <property type="entry name" value="PEROXIDE STRESS-ACTIVATED HISTIDINE KINASE MAK3"/>
    <property type="match status" value="1"/>
</dbReference>
<evidence type="ECO:0000259" key="12">
    <source>
        <dbReference type="PROSITE" id="PS50113"/>
    </source>
</evidence>
<dbReference type="Pfam" id="PF00512">
    <property type="entry name" value="HisKA"/>
    <property type="match status" value="1"/>
</dbReference>
<organism evidence="13 14">
    <name type="scientific">Pseudothauera nasutitermitis</name>
    <dbReference type="NCBI Taxonomy" id="2565930"/>
    <lineage>
        <taxon>Bacteria</taxon>
        <taxon>Pseudomonadati</taxon>
        <taxon>Pseudomonadota</taxon>
        <taxon>Betaproteobacteria</taxon>
        <taxon>Rhodocyclales</taxon>
        <taxon>Zoogloeaceae</taxon>
        <taxon>Pseudothauera</taxon>
    </lineage>
</organism>
<evidence type="ECO:0000256" key="9">
    <source>
        <dbReference type="SAM" id="Phobius"/>
    </source>
</evidence>
<dbReference type="SUPFAM" id="SSF47384">
    <property type="entry name" value="Homodimeric domain of signal transducing histidine kinase"/>
    <property type="match status" value="1"/>
</dbReference>
<dbReference type="Gene3D" id="3.30.450.20">
    <property type="entry name" value="PAS domain"/>
    <property type="match status" value="1"/>
</dbReference>
<dbReference type="AlphaFoldDB" id="A0A4S4ALX3"/>
<dbReference type="Gene3D" id="3.30.565.10">
    <property type="entry name" value="Histidine kinase-like ATPase, C-terminal domain"/>
    <property type="match status" value="1"/>
</dbReference>
<dbReference type="PROSITE" id="PS50109">
    <property type="entry name" value="HIS_KIN"/>
    <property type="match status" value="1"/>
</dbReference>
<dbReference type="PROSITE" id="PS50113">
    <property type="entry name" value="PAC"/>
    <property type="match status" value="1"/>
</dbReference>